<evidence type="ECO:0000313" key="13">
    <source>
        <dbReference type="Proteomes" id="UP000307943"/>
    </source>
</evidence>
<dbReference type="InterPro" id="IPR017871">
    <property type="entry name" value="ABC_transporter-like_CS"/>
</dbReference>
<dbReference type="InterPro" id="IPR003593">
    <property type="entry name" value="AAA+_ATPase"/>
</dbReference>
<dbReference type="GO" id="GO:0016887">
    <property type="term" value="F:ATP hydrolysis activity"/>
    <property type="evidence" value="ECO:0007669"/>
    <property type="project" value="InterPro"/>
</dbReference>
<reference evidence="12 13" key="1">
    <citation type="submission" date="2019-05" db="EMBL/GenBank/DDBJ databases">
        <title>We sequenced the genome of Paenibacillus hemerocallicola KCTC 33185 for further insight into its adaptation and study the phylogeny of Paenibacillus.</title>
        <authorList>
            <person name="Narsing Rao M.P."/>
        </authorList>
    </citation>
    <scope>NUCLEOTIDE SEQUENCE [LARGE SCALE GENOMIC DNA]</scope>
    <source>
        <strain evidence="12 13">KCTC 33185</strain>
    </source>
</reference>
<evidence type="ECO:0000256" key="4">
    <source>
        <dbReference type="ARBA" id="ARBA00022692"/>
    </source>
</evidence>
<evidence type="ECO:0000256" key="5">
    <source>
        <dbReference type="ARBA" id="ARBA00022741"/>
    </source>
</evidence>
<keyword evidence="13" id="KW-1185">Reference proteome</keyword>
<evidence type="ECO:0000256" key="9">
    <source>
        <dbReference type="SAM" id="Phobius"/>
    </source>
</evidence>
<dbReference type="SUPFAM" id="SSF52540">
    <property type="entry name" value="P-loop containing nucleoside triphosphate hydrolases"/>
    <property type="match status" value="1"/>
</dbReference>
<evidence type="ECO:0000256" key="8">
    <source>
        <dbReference type="ARBA" id="ARBA00023136"/>
    </source>
</evidence>
<evidence type="ECO:0000256" key="1">
    <source>
        <dbReference type="ARBA" id="ARBA00004651"/>
    </source>
</evidence>
<evidence type="ECO:0000313" key="12">
    <source>
        <dbReference type="EMBL" id="TNJ62363.1"/>
    </source>
</evidence>
<dbReference type="InterPro" id="IPR036640">
    <property type="entry name" value="ABC1_TM_sf"/>
</dbReference>
<keyword evidence="5" id="KW-0547">Nucleotide-binding</keyword>
<feature type="domain" description="ABC transmembrane type-1" evidence="11">
    <location>
        <begin position="56"/>
        <end position="338"/>
    </location>
</feature>
<dbReference type="Gene3D" id="1.20.1560.10">
    <property type="entry name" value="ABC transporter type 1, transmembrane domain"/>
    <property type="match status" value="1"/>
</dbReference>
<feature type="transmembrane region" description="Helical" evidence="9">
    <location>
        <begin position="54"/>
        <end position="76"/>
    </location>
</feature>
<keyword evidence="3" id="KW-1003">Cell membrane</keyword>
<dbReference type="PANTHER" id="PTHR43394:SF1">
    <property type="entry name" value="ATP-BINDING CASSETTE SUB-FAMILY B MEMBER 10, MITOCHONDRIAL"/>
    <property type="match status" value="1"/>
</dbReference>
<dbReference type="InterPro" id="IPR003439">
    <property type="entry name" value="ABC_transporter-like_ATP-bd"/>
</dbReference>
<evidence type="ECO:0000259" key="10">
    <source>
        <dbReference type="PROSITE" id="PS50893"/>
    </source>
</evidence>
<feature type="transmembrane region" description="Helical" evidence="9">
    <location>
        <begin position="88"/>
        <end position="105"/>
    </location>
</feature>
<name>A0A5C4T062_9BACL</name>
<protein>
    <submittedName>
        <fullName evidence="12">ABC transporter ATP-binding protein</fullName>
    </submittedName>
</protein>
<dbReference type="Pfam" id="PF00664">
    <property type="entry name" value="ABC_membrane"/>
    <property type="match status" value="1"/>
</dbReference>
<keyword evidence="7 9" id="KW-1133">Transmembrane helix</keyword>
<dbReference type="EMBL" id="VDCQ01000061">
    <property type="protein sequence ID" value="TNJ62363.1"/>
    <property type="molecule type" value="Genomic_DNA"/>
</dbReference>
<evidence type="ECO:0000259" key="11">
    <source>
        <dbReference type="PROSITE" id="PS50929"/>
    </source>
</evidence>
<dbReference type="InterPro" id="IPR027417">
    <property type="entry name" value="P-loop_NTPase"/>
</dbReference>
<dbReference type="RefSeq" id="WP_139606192.1">
    <property type="nucleotide sequence ID" value="NZ_VDCQ01000061.1"/>
</dbReference>
<dbReference type="OrthoDB" id="9770415at2"/>
<dbReference type="InterPro" id="IPR039421">
    <property type="entry name" value="Type_1_exporter"/>
</dbReference>
<keyword evidence="6 12" id="KW-0067">ATP-binding</keyword>
<sequence>MLKMPGVGSRYGTMPLLRLKRSGGGPPKKGKVEWSDRIGTLRKIGAYLGVHRKLLALVVFMVLLSSAAGLLGPYLLGVAVDTYLVRRAGGNLLVLLAGLAGVYAVQTGATLLQHYWMIGVAQRTVARMREDLFAHLHAVPIPFYGKKQHGELMSRLTNDIDNVSQTLSSSFIQVFSGVVTFAGMLGFMLVLSPLLTVISLTVIPVMYAGMKWITARTGKLFREQQRHMGELGGFIEETISGQLIVKSFSRERERIAAFGERNGRLRAASYWAQTYSGFVSKLVIMLDNMSFAVIAAAGSLLAIQGIVTVGVIVTFAEYARQFSRPLNQLATQINTMLSAIAGAERAFEILSETKESDGDSADELAAVKGEIEFSHVSFAYGDKGDTLTDLTFRIKPGQTVALVGPTGAGKSTVVQLLTRFYEPNGGHIRIDGRDIRTIRRQSLRRHMGFVLQDTVLFDATVRDNIRYGRLEATDGEVERAAELANAHSFIAKLPEGYDTFIREGGSGISQGQKQLLAIARAVLADPSILILDEATSSIDTVTEIKIQQALSRLMKNRTSVVVAHRLSTIRQADLIVVLERGKIAEQGSHESLMERQGVYWELHRSKDG</sequence>
<evidence type="ECO:0000256" key="3">
    <source>
        <dbReference type="ARBA" id="ARBA00022475"/>
    </source>
</evidence>
<dbReference type="SUPFAM" id="SSF90123">
    <property type="entry name" value="ABC transporter transmembrane region"/>
    <property type="match status" value="1"/>
</dbReference>
<dbReference type="CDD" id="cd03254">
    <property type="entry name" value="ABCC_Glucan_exporter_like"/>
    <property type="match status" value="1"/>
</dbReference>
<proteinExistence type="predicted"/>
<evidence type="ECO:0000256" key="7">
    <source>
        <dbReference type="ARBA" id="ARBA00022989"/>
    </source>
</evidence>
<gene>
    <name evidence="12" type="ORF">FE784_31240</name>
</gene>
<keyword evidence="8 9" id="KW-0472">Membrane</keyword>
<dbReference type="PROSITE" id="PS50929">
    <property type="entry name" value="ABC_TM1F"/>
    <property type="match status" value="1"/>
</dbReference>
<accession>A0A5C4T062</accession>
<evidence type="ECO:0000256" key="6">
    <source>
        <dbReference type="ARBA" id="ARBA00022840"/>
    </source>
</evidence>
<dbReference type="PROSITE" id="PS00211">
    <property type="entry name" value="ABC_TRANSPORTER_1"/>
    <property type="match status" value="1"/>
</dbReference>
<dbReference type="GO" id="GO:0015421">
    <property type="term" value="F:ABC-type oligopeptide transporter activity"/>
    <property type="evidence" value="ECO:0007669"/>
    <property type="project" value="TreeGrafter"/>
</dbReference>
<dbReference type="Proteomes" id="UP000307943">
    <property type="component" value="Unassembled WGS sequence"/>
</dbReference>
<dbReference type="PROSITE" id="PS50893">
    <property type="entry name" value="ABC_TRANSPORTER_2"/>
    <property type="match status" value="1"/>
</dbReference>
<feature type="domain" description="ABC transporter" evidence="10">
    <location>
        <begin position="371"/>
        <end position="605"/>
    </location>
</feature>
<feature type="transmembrane region" description="Helical" evidence="9">
    <location>
        <begin position="291"/>
        <end position="316"/>
    </location>
</feature>
<organism evidence="12 13">
    <name type="scientific">Paenibacillus hemerocallicola</name>
    <dbReference type="NCBI Taxonomy" id="1172614"/>
    <lineage>
        <taxon>Bacteria</taxon>
        <taxon>Bacillati</taxon>
        <taxon>Bacillota</taxon>
        <taxon>Bacilli</taxon>
        <taxon>Bacillales</taxon>
        <taxon>Paenibacillaceae</taxon>
        <taxon>Paenibacillus</taxon>
    </lineage>
</organism>
<comment type="subcellular location">
    <subcellularLocation>
        <location evidence="1">Cell membrane</location>
        <topology evidence="1">Multi-pass membrane protein</topology>
    </subcellularLocation>
</comment>
<dbReference type="CDD" id="cd18547">
    <property type="entry name" value="ABC_6TM_Tm288_like"/>
    <property type="match status" value="1"/>
</dbReference>
<keyword evidence="2" id="KW-0813">Transport</keyword>
<dbReference type="GO" id="GO:0005524">
    <property type="term" value="F:ATP binding"/>
    <property type="evidence" value="ECO:0007669"/>
    <property type="project" value="UniProtKB-KW"/>
</dbReference>
<keyword evidence="4 9" id="KW-0812">Transmembrane</keyword>
<dbReference type="SMART" id="SM00382">
    <property type="entry name" value="AAA"/>
    <property type="match status" value="1"/>
</dbReference>
<dbReference type="GO" id="GO:0005886">
    <property type="term" value="C:plasma membrane"/>
    <property type="evidence" value="ECO:0007669"/>
    <property type="project" value="UniProtKB-SubCell"/>
</dbReference>
<dbReference type="Pfam" id="PF00005">
    <property type="entry name" value="ABC_tran"/>
    <property type="match status" value="1"/>
</dbReference>
<dbReference type="InterPro" id="IPR011527">
    <property type="entry name" value="ABC1_TM_dom"/>
</dbReference>
<dbReference type="Gene3D" id="3.40.50.300">
    <property type="entry name" value="P-loop containing nucleotide triphosphate hydrolases"/>
    <property type="match status" value="1"/>
</dbReference>
<dbReference type="FunFam" id="3.40.50.300:FF:000287">
    <property type="entry name" value="Multidrug ABC transporter ATP-binding protein"/>
    <property type="match status" value="1"/>
</dbReference>
<evidence type="ECO:0000256" key="2">
    <source>
        <dbReference type="ARBA" id="ARBA00022448"/>
    </source>
</evidence>
<dbReference type="FunFam" id="1.20.1560.10:FF:000011">
    <property type="entry name" value="Multidrug ABC transporter ATP-binding protein"/>
    <property type="match status" value="1"/>
</dbReference>
<comment type="caution">
    <text evidence="12">The sequence shown here is derived from an EMBL/GenBank/DDBJ whole genome shotgun (WGS) entry which is preliminary data.</text>
</comment>
<dbReference type="PANTHER" id="PTHR43394">
    <property type="entry name" value="ATP-DEPENDENT PERMEASE MDL1, MITOCHONDRIAL"/>
    <property type="match status" value="1"/>
</dbReference>
<dbReference type="AlphaFoldDB" id="A0A5C4T062"/>